<feature type="compositionally biased region" description="Acidic residues" evidence="2">
    <location>
        <begin position="50"/>
        <end position="70"/>
    </location>
</feature>
<keyword evidence="1" id="KW-0175">Coiled coil</keyword>
<evidence type="ECO:0000313" key="4">
    <source>
        <dbReference type="EMBL" id="KAK6995610.1"/>
    </source>
</evidence>
<name>A0AAV9ZX04_9AGAR</name>
<keyword evidence="5" id="KW-1185">Reference proteome</keyword>
<proteinExistence type="predicted"/>
<sequence>MAMQRNRGKRPQKRQALPKTGNKNGRKKAPRKSSPIHRSPSPADPSQDGSDFEPNDHEEEEEEELEEEDEPGRQGSEDAAAGNGDSGGEEVTRNALNARARHWQAWQDRVLVQQANADRPVLRAAAWNGTADAINATISKTATHPWSPRSGGACRKRLLRLVTKFKAEETKSLQQTGKSEEISEFLHTLNIRLEQDEAALQDARAQDQARHNEQMNALKKMTESLQGLRDEQEKTNTLLRNQELDRREEQIRLREKELHITE</sequence>
<protein>
    <submittedName>
        <fullName evidence="4">Uncharacterized protein</fullName>
    </submittedName>
</protein>
<feature type="compositionally biased region" description="Basic residues" evidence="2">
    <location>
        <begin position="24"/>
        <end position="35"/>
    </location>
</feature>
<evidence type="ECO:0000313" key="5">
    <source>
        <dbReference type="Proteomes" id="UP001362999"/>
    </source>
</evidence>
<feature type="compositionally biased region" description="Basic residues" evidence="2">
    <location>
        <begin position="1"/>
        <end position="13"/>
    </location>
</feature>
<feature type="coiled-coil region" evidence="1">
    <location>
        <begin position="186"/>
        <end position="231"/>
    </location>
</feature>
<comment type="caution">
    <text evidence="4">The sequence shown here is derived from an EMBL/GenBank/DDBJ whole genome shotgun (WGS) entry which is preliminary data.</text>
</comment>
<gene>
    <name evidence="4" type="ORF">R3P38DRAFT_2800794</name>
    <name evidence="3" type="ORF">R3P38DRAFT_2803755</name>
</gene>
<dbReference type="EMBL" id="JAWWNJ010000102">
    <property type="protein sequence ID" value="KAK6995610.1"/>
    <property type="molecule type" value="Genomic_DNA"/>
</dbReference>
<dbReference type="EMBL" id="JAWWNJ010000117">
    <property type="protein sequence ID" value="KAK6991450.1"/>
    <property type="molecule type" value="Genomic_DNA"/>
</dbReference>
<evidence type="ECO:0000256" key="2">
    <source>
        <dbReference type="SAM" id="MobiDB-lite"/>
    </source>
</evidence>
<reference evidence="4 5" key="1">
    <citation type="journal article" date="2024" name="J Genomics">
        <title>Draft genome sequencing and assembly of Favolaschia claudopus CIRM-BRFM 2984 isolated from oak limbs.</title>
        <authorList>
            <person name="Navarro D."/>
            <person name="Drula E."/>
            <person name="Chaduli D."/>
            <person name="Cazenave R."/>
            <person name="Ahrendt S."/>
            <person name="Wang J."/>
            <person name="Lipzen A."/>
            <person name="Daum C."/>
            <person name="Barry K."/>
            <person name="Grigoriev I.V."/>
            <person name="Favel A."/>
            <person name="Rosso M.N."/>
            <person name="Martin F."/>
        </authorList>
    </citation>
    <scope>NUCLEOTIDE SEQUENCE [LARGE SCALE GENOMIC DNA]</scope>
    <source>
        <strain evidence="4 5">CIRM-BRFM 2984</strain>
    </source>
</reference>
<feature type="region of interest" description="Disordered" evidence="2">
    <location>
        <begin position="1"/>
        <end position="92"/>
    </location>
</feature>
<accession>A0AAV9ZX04</accession>
<evidence type="ECO:0000256" key="1">
    <source>
        <dbReference type="SAM" id="Coils"/>
    </source>
</evidence>
<dbReference type="AlphaFoldDB" id="A0AAV9ZX04"/>
<evidence type="ECO:0000313" key="3">
    <source>
        <dbReference type="EMBL" id="KAK6991450.1"/>
    </source>
</evidence>
<organism evidence="4 5">
    <name type="scientific">Favolaschia claudopus</name>
    <dbReference type="NCBI Taxonomy" id="2862362"/>
    <lineage>
        <taxon>Eukaryota</taxon>
        <taxon>Fungi</taxon>
        <taxon>Dikarya</taxon>
        <taxon>Basidiomycota</taxon>
        <taxon>Agaricomycotina</taxon>
        <taxon>Agaricomycetes</taxon>
        <taxon>Agaricomycetidae</taxon>
        <taxon>Agaricales</taxon>
        <taxon>Marasmiineae</taxon>
        <taxon>Mycenaceae</taxon>
        <taxon>Favolaschia</taxon>
    </lineage>
</organism>
<dbReference type="Proteomes" id="UP001362999">
    <property type="component" value="Unassembled WGS sequence"/>
</dbReference>